<evidence type="ECO:0000313" key="2">
    <source>
        <dbReference type="Proteomes" id="UP000807342"/>
    </source>
</evidence>
<dbReference type="OrthoDB" id="3253621at2759"/>
<sequence>MPASCLQPTQRACLFAVAFNLWSPNLYRYYKEQMDKIFAHAGHPKSIFACTSTNLPPNACMVPHFLALGNFDPAQGGHLVLHNLRLVIEFPPSSTILLPSATLEHSNTPVHAHEARASITHYSSGGIFRHADNSFRTEVAFEEQDPEGFAEMMRQKGDRWKKGLALFSTLDKLKYYKAGSGPPHPLEDGEILE</sequence>
<gene>
    <name evidence="1" type="ORF">P691DRAFT_793758</name>
</gene>
<reference evidence="1" key="1">
    <citation type="submission" date="2020-11" db="EMBL/GenBank/DDBJ databases">
        <authorList>
            <consortium name="DOE Joint Genome Institute"/>
            <person name="Ahrendt S."/>
            <person name="Riley R."/>
            <person name="Andreopoulos W."/>
            <person name="Labutti K."/>
            <person name="Pangilinan J."/>
            <person name="Ruiz-Duenas F.J."/>
            <person name="Barrasa J.M."/>
            <person name="Sanchez-Garcia M."/>
            <person name="Camarero S."/>
            <person name="Miyauchi S."/>
            <person name="Serrano A."/>
            <person name="Linde D."/>
            <person name="Babiker R."/>
            <person name="Drula E."/>
            <person name="Ayuso-Fernandez I."/>
            <person name="Pacheco R."/>
            <person name="Padilla G."/>
            <person name="Ferreira P."/>
            <person name="Barriuso J."/>
            <person name="Kellner H."/>
            <person name="Castanera R."/>
            <person name="Alfaro M."/>
            <person name="Ramirez L."/>
            <person name="Pisabarro A.G."/>
            <person name="Kuo A."/>
            <person name="Tritt A."/>
            <person name="Lipzen A."/>
            <person name="He G."/>
            <person name="Yan M."/>
            <person name="Ng V."/>
            <person name="Cullen D."/>
            <person name="Martin F."/>
            <person name="Rosso M.-N."/>
            <person name="Henrissat B."/>
            <person name="Hibbett D."/>
            <person name="Martinez A.T."/>
            <person name="Grigoriev I.V."/>
        </authorList>
    </citation>
    <scope>NUCLEOTIDE SEQUENCE</scope>
    <source>
        <strain evidence="1">MF-IS2</strain>
    </source>
</reference>
<proteinExistence type="predicted"/>
<protein>
    <submittedName>
        <fullName evidence="1">Uncharacterized protein</fullName>
    </submittedName>
</protein>
<keyword evidence="2" id="KW-1185">Reference proteome</keyword>
<name>A0A9P6BW83_9AGAR</name>
<organism evidence="1 2">
    <name type="scientific">Macrolepiota fuliginosa MF-IS2</name>
    <dbReference type="NCBI Taxonomy" id="1400762"/>
    <lineage>
        <taxon>Eukaryota</taxon>
        <taxon>Fungi</taxon>
        <taxon>Dikarya</taxon>
        <taxon>Basidiomycota</taxon>
        <taxon>Agaricomycotina</taxon>
        <taxon>Agaricomycetes</taxon>
        <taxon>Agaricomycetidae</taxon>
        <taxon>Agaricales</taxon>
        <taxon>Agaricineae</taxon>
        <taxon>Agaricaceae</taxon>
        <taxon>Macrolepiota</taxon>
    </lineage>
</organism>
<accession>A0A9P6BW83</accession>
<dbReference type="EMBL" id="MU152665">
    <property type="protein sequence ID" value="KAF9440288.1"/>
    <property type="molecule type" value="Genomic_DNA"/>
</dbReference>
<evidence type="ECO:0000313" key="1">
    <source>
        <dbReference type="EMBL" id="KAF9440288.1"/>
    </source>
</evidence>
<dbReference type="Proteomes" id="UP000807342">
    <property type="component" value="Unassembled WGS sequence"/>
</dbReference>
<dbReference type="Gene3D" id="3.60.130.30">
    <property type="match status" value="1"/>
</dbReference>
<dbReference type="AlphaFoldDB" id="A0A9P6BW83"/>
<comment type="caution">
    <text evidence="1">The sequence shown here is derived from an EMBL/GenBank/DDBJ whole genome shotgun (WGS) entry which is preliminary data.</text>
</comment>